<feature type="domain" description="Acetophenone carboxylase-like C-terminal" evidence="3">
    <location>
        <begin position="518"/>
        <end position="684"/>
    </location>
</feature>
<dbReference type="InterPro" id="IPR008040">
    <property type="entry name" value="Hydant_A_N"/>
</dbReference>
<evidence type="ECO:0000259" key="2">
    <source>
        <dbReference type="Pfam" id="PF05378"/>
    </source>
</evidence>
<proteinExistence type="predicted"/>
<dbReference type="InterPro" id="IPR043129">
    <property type="entry name" value="ATPase_NBD"/>
</dbReference>
<organism evidence="4 5">
    <name type="scientific">Amycolatopsis acidicola</name>
    <dbReference type="NCBI Taxonomy" id="2596893"/>
    <lineage>
        <taxon>Bacteria</taxon>
        <taxon>Bacillati</taxon>
        <taxon>Actinomycetota</taxon>
        <taxon>Actinomycetes</taxon>
        <taxon>Pseudonocardiales</taxon>
        <taxon>Pseudonocardiaceae</taxon>
        <taxon>Amycolatopsis</taxon>
    </lineage>
</organism>
<feature type="domain" description="Hydantoinase A/oxoprolinase" evidence="1">
    <location>
        <begin position="216"/>
        <end position="501"/>
    </location>
</feature>
<dbReference type="AlphaFoldDB" id="A0A5N0V2E6"/>
<evidence type="ECO:0000259" key="3">
    <source>
        <dbReference type="Pfam" id="PF19278"/>
    </source>
</evidence>
<evidence type="ECO:0000259" key="1">
    <source>
        <dbReference type="Pfam" id="PF01968"/>
    </source>
</evidence>
<sequence>MGDGAPQLLIPVLSTKEGALRIGVECGGTFTDLVVLDDDGVLRATDKVFSTPASPDKAVTAGLTGLSPELREKAVLLHGSTVATNALIERKGARVGLIVTRGFRDVLELQRQDRTSMYDLSYRKPEPLVPRARVAEVSERLDHSGAVLEPLDEDSVRRALSTLVESGVDAVAVSLLHSYAAPVHERRVAEIAAAEFPDLVVSLSSDCAREFREYERTTTTTIDAFLRPRISRYLSDLEGSARELGVSELHVMQSNGGMVPARAAGSAPLSMLRSGPAAGVAGAIAVAENAGIGGIVTMDMGGTSTDVAVVHDGKPELTTEVVADGLPVRVPMVDITAVGAGGGSLVAIDSGGLLTVGPRSAGADPGPVCYGRGGTRPTVTDANVVRGLLRPETFLGGRHTLHTEAARDSLRPLADRLGRSVEQLAEDVFRLAGVAMAGAIRVTTTERGHDVESYTLVAYGGAGPLHAASVAEDLGMGRVIIPPHAGLASAYGLLTAGFRREFAFTRLTDLDALPPEGLAPALDNLRATAEEHLREQSIPWHDATFAFSADMRYRGQGFEMPVDLPRAGATTAEEFAEAFHRAHARRYGHAESERAVQIVTVRLTVTRPRPALVLPKVDTDPSLPVTVQPVIEGGVAVDATFRSRRGLAVGTKQPGPAVLEDGTSTTFVPTGWTAHVDEHTNLVLERS</sequence>
<evidence type="ECO:0000313" key="4">
    <source>
        <dbReference type="EMBL" id="KAA9157467.1"/>
    </source>
</evidence>
<reference evidence="4" key="1">
    <citation type="submission" date="2019-09" db="EMBL/GenBank/DDBJ databases">
        <authorList>
            <person name="Teo W.F.A."/>
            <person name="Duangmal K."/>
        </authorList>
    </citation>
    <scope>NUCLEOTIDE SEQUENCE [LARGE SCALE GENOMIC DNA]</scope>
    <source>
        <strain evidence="4">K81G1</strain>
    </source>
</reference>
<gene>
    <name evidence="4" type="ORF">FPZ12_025195</name>
</gene>
<dbReference type="InterPro" id="IPR049517">
    <property type="entry name" value="ACX-like_C"/>
</dbReference>
<dbReference type="Pfam" id="PF05378">
    <property type="entry name" value="Hydant_A_N"/>
    <property type="match status" value="1"/>
</dbReference>
<dbReference type="EMBL" id="VMNW02000041">
    <property type="protein sequence ID" value="KAA9157467.1"/>
    <property type="molecule type" value="Genomic_DNA"/>
</dbReference>
<dbReference type="Pfam" id="PF01968">
    <property type="entry name" value="Hydantoinase_A"/>
    <property type="match status" value="1"/>
</dbReference>
<name>A0A5N0V2E6_9PSEU</name>
<dbReference type="GO" id="GO:0006749">
    <property type="term" value="P:glutathione metabolic process"/>
    <property type="evidence" value="ECO:0007669"/>
    <property type="project" value="TreeGrafter"/>
</dbReference>
<dbReference type="PANTHER" id="PTHR11365:SF23">
    <property type="entry name" value="HYPOTHETICAL 5-OXOPROLINASE (EUROFUNG)-RELATED"/>
    <property type="match status" value="1"/>
</dbReference>
<accession>A0A5N0V2E6</accession>
<dbReference type="InterPro" id="IPR045079">
    <property type="entry name" value="Oxoprolinase-like"/>
</dbReference>
<evidence type="ECO:0000313" key="5">
    <source>
        <dbReference type="Proteomes" id="UP000319769"/>
    </source>
</evidence>
<protein>
    <submittedName>
        <fullName evidence="4">Hydantoinase/oxoprolinase family protein</fullName>
    </submittedName>
</protein>
<dbReference type="GO" id="GO:0005829">
    <property type="term" value="C:cytosol"/>
    <property type="evidence" value="ECO:0007669"/>
    <property type="project" value="TreeGrafter"/>
</dbReference>
<keyword evidence="5" id="KW-1185">Reference proteome</keyword>
<dbReference type="OrthoDB" id="9768323at2"/>
<dbReference type="Pfam" id="PF19278">
    <property type="entry name" value="Hydant_A_C"/>
    <property type="match status" value="1"/>
</dbReference>
<dbReference type="PANTHER" id="PTHR11365">
    <property type="entry name" value="5-OXOPROLINASE RELATED"/>
    <property type="match status" value="1"/>
</dbReference>
<dbReference type="InterPro" id="IPR002821">
    <property type="entry name" value="Hydantoinase_A"/>
</dbReference>
<feature type="domain" description="Hydantoinase/oxoprolinase N-terminal" evidence="2">
    <location>
        <begin position="21"/>
        <end position="195"/>
    </location>
</feature>
<comment type="caution">
    <text evidence="4">The sequence shown here is derived from an EMBL/GenBank/DDBJ whole genome shotgun (WGS) entry which is preliminary data.</text>
</comment>
<dbReference type="SUPFAM" id="SSF53067">
    <property type="entry name" value="Actin-like ATPase domain"/>
    <property type="match status" value="1"/>
</dbReference>
<dbReference type="Proteomes" id="UP000319769">
    <property type="component" value="Unassembled WGS sequence"/>
</dbReference>
<dbReference type="GO" id="GO:0017168">
    <property type="term" value="F:5-oxoprolinase (ATP-hydrolyzing) activity"/>
    <property type="evidence" value="ECO:0007669"/>
    <property type="project" value="TreeGrafter"/>
</dbReference>